<dbReference type="Proteomes" id="UP000775872">
    <property type="component" value="Unassembled WGS sequence"/>
</dbReference>
<keyword evidence="2" id="KW-1185">Reference proteome</keyword>
<dbReference type="EMBL" id="CABFOC020000091">
    <property type="protein sequence ID" value="CAH0058749.1"/>
    <property type="molecule type" value="Genomic_DNA"/>
</dbReference>
<sequence>MDRRRHARTDKTTLIEGLWRNLALERIVNFAHSTGITIDQLIIHQLIIDAQSGDVARAEEAALVKVSPEDAKSPRDVLKKTLSVRSVLSTSSSIAERMEALREADLSTLKLGQIGRGSFGTVFEIPGTEWCLKKTLTSPDRLWEEFHTGLIMREKVNGTASNAIFKSEQLQEALMPRVPRYLWSQGMGDAQSAERWFKENGRKFPAENEGQKPGPIICLERIMPIPKLIRDNLIKLYFKPENQEEALADKANKSCLCQPYLGSRSSEIAPDKREKELQTLQNFPLYLDQLEDLEMEPLTIAQDMAMRS</sequence>
<accession>A0A9P0ERW9</accession>
<comment type="caution">
    <text evidence="1">The sequence shown here is derived from an EMBL/GenBank/DDBJ whole genome shotgun (WGS) entry which is preliminary data.</text>
</comment>
<dbReference type="PANTHER" id="PTHR40780:SF2">
    <property type="entry name" value="DUF3669 DOMAIN-CONTAINING PROTEIN"/>
    <property type="match status" value="1"/>
</dbReference>
<evidence type="ECO:0000313" key="2">
    <source>
        <dbReference type="Proteomes" id="UP000775872"/>
    </source>
</evidence>
<protein>
    <submittedName>
        <fullName evidence="1">Uncharacterized protein</fullName>
    </submittedName>
</protein>
<organism evidence="1 2">
    <name type="scientific">Clonostachys solani</name>
    <dbReference type="NCBI Taxonomy" id="160281"/>
    <lineage>
        <taxon>Eukaryota</taxon>
        <taxon>Fungi</taxon>
        <taxon>Dikarya</taxon>
        <taxon>Ascomycota</taxon>
        <taxon>Pezizomycotina</taxon>
        <taxon>Sordariomycetes</taxon>
        <taxon>Hypocreomycetidae</taxon>
        <taxon>Hypocreales</taxon>
        <taxon>Bionectriaceae</taxon>
        <taxon>Clonostachys</taxon>
    </lineage>
</organism>
<proteinExistence type="predicted"/>
<gene>
    <name evidence="1" type="ORF">CSOL1703_00007773</name>
</gene>
<evidence type="ECO:0000313" key="1">
    <source>
        <dbReference type="EMBL" id="CAH0058749.1"/>
    </source>
</evidence>
<name>A0A9P0ERW9_9HYPO</name>
<dbReference type="OrthoDB" id="2993351at2759"/>
<dbReference type="AlphaFoldDB" id="A0A9P0ERW9"/>
<reference evidence="1" key="1">
    <citation type="submission" date="2021-10" db="EMBL/GenBank/DDBJ databases">
        <authorList>
            <person name="Piombo E."/>
        </authorList>
    </citation>
    <scope>NUCLEOTIDE SEQUENCE</scope>
</reference>
<dbReference type="PANTHER" id="PTHR40780">
    <property type="entry name" value="DUF3669 DOMAIN-CONTAINING PROTEIN"/>
    <property type="match status" value="1"/>
</dbReference>